<protein>
    <submittedName>
        <fullName evidence="1">Phage portal protein, putative, A118 family</fullName>
    </submittedName>
</protein>
<organism evidence="1 2">
    <name type="scientific">[Eubacterium] siraeum</name>
    <dbReference type="NCBI Taxonomy" id="39492"/>
    <lineage>
        <taxon>Bacteria</taxon>
        <taxon>Bacillati</taxon>
        <taxon>Bacillota</taxon>
        <taxon>Clostridia</taxon>
        <taxon>Eubacteriales</taxon>
        <taxon>Oscillospiraceae</taxon>
        <taxon>Oscillospiraceae incertae sedis</taxon>
    </lineage>
</organism>
<name>A0A174ZTD4_9FIRM</name>
<dbReference type="OrthoDB" id="1641671at2"/>
<dbReference type="NCBIfam" id="TIGR01542">
    <property type="entry name" value="A118_put_portal"/>
    <property type="match status" value="1"/>
</dbReference>
<dbReference type="AlphaFoldDB" id="A0A174ZTD4"/>
<accession>A0A174ZTD4</accession>
<sequence>MSIYTYIKQAFPNVPIVDISDYYTRHIEPAKRIYQGKPPWRTVTNSGIKKKSRPRAMTNMAKVICDKLATMTFSEQCDISVDDEKYNDTVSEVLENNCFWERFPEFLSRSYALGGGVIKVYLEDNVIRLNYINADRFFPTKWNNRQITEGIFCNDYVQNGFYYKLFEYHTLQSDGVHIYHVLRRSDSRSYLGQEVPVSELFPELDYEMVFKGVQKPLFCYFKPAVGNNMVFDLPLGLPVFANSIDTLREIDVIFDSLEREFILGKKRIIIPSECVKSTYDSDGNEVKYFDTDDEVYQAFNADDAPKLNISDNTQSLRVIEHVEALKLQLNILSTQLGFSPGTLSFDSNSGVKTATEVAADEKDTLRTVQNNKNIISEVLESLATAIIEITQASEEVSKDYTVSVNWQDNIIGDDNTRIDNNIKLVQAGLKSKIRAIMEAQNIDEAEAAEELQRIAKENDIDGGILDGDSYE</sequence>
<dbReference type="STRING" id="39492.ERS852540_02152"/>
<proteinExistence type="predicted"/>
<reference evidence="1 2" key="1">
    <citation type="submission" date="2015-09" db="EMBL/GenBank/DDBJ databases">
        <authorList>
            <consortium name="Pathogen Informatics"/>
        </authorList>
    </citation>
    <scope>NUCLEOTIDE SEQUENCE [LARGE SCALE GENOMIC DNA]</scope>
    <source>
        <strain evidence="1 2">2789STDY5834928</strain>
    </source>
</reference>
<dbReference type="InterPro" id="IPR006432">
    <property type="entry name" value="Phage_portal_A118-type"/>
</dbReference>
<gene>
    <name evidence="1" type="ORF">ERS852540_02152</name>
</gene>
<dbReference type="PIRSF" id="PIRSF011911">
    <property type="entry name" value="A118_put_portal"/>
    <property type="match status" value="1"/>
</dbReference>
<evidence type="ECO:0000313" key="2">
    <source>
        <dbReference type="Proteomes" id="UP000095662"/>
    </source>
</evidence>
<dbReference type="InterPro" id="IPR021145">
    <property type="entry name" value="Portal_protein_SPP1_Gp6-like"/>
</dbReference>
<evidence type="ECO:0000313" key="1">
    <source>
        <dbReference type="EMBL" id="CUQ90535.1"/>
    </source>
</evidence>
<dbReference type="Pfam" id="PF05133">
    <property type="entry name" value="SPP1_portal"/>
    <property type="match status" value="1"/>
</dbReference>
<dbReference type="Proteomes" id="UP000095662">
    <property type="component" value="Unassembled WGS sequence"/>
</dbReference>
<dbReference type="EMBL" id="CZBY01000020">
    <property type="protein sequence ID" value="CUQ90535.1"/>
    <property type="molecule type" value="Genomic_DNA"/>
</dbReference>